<keyword evidence="4" id="KW-1185">Reference proteome</keyword>
<evidence type="ECO:0000313" key="3">
    <source>
        <dbReference type="EMBL" id="KDP28351.1"/>
    </source>
</evidence>
<feature type="region of interest" description="Disordered" evidence="1">
    <location>
        <begin position="537"/>
        <end position="580"/>
    </location>
</feature>
<name>A0A067JWL0_JATCU</name>
<feature type="region of interest" description="Disordered" evidence="1">
    <location>
        <begin position="242"/>
        <end position="301"/>
    </location>
</feature>
<protein>
    <recommendedName>
        <fullName evidence="2">Meiosis-specific protein ASY3-like coiled-coil domain-containing protein</fullName>
    </recommendedName>
</protein>
<feature type="region of interest" description="Disordered" evidence="1">
    <location>
        <begin position="1"/>
        <end position="87"/>
    </location>
</feature>
<feature type="compositionally biased region" description="Basic residues" evidence="1">
    <location>
        <begin position="281"/>
        <end position="296"/>
    </location>
</feature>
<dbReference type="STRING" id="180498.A0A067JWL0"/>
<dbReference type="PANTHER" id="PTHR36027">
    <property type="entry name" value="MEIOSIS-SPECIFIC PROTEIN ASY3"/>
    <property type="match status" value="1"/>
</dbReference>
<feature type="compositionally biased region" description="Basic and acidic residues" evidence="1">
    <location>
        <begin position="518"/>
        <end position="527"/>
    </location>
</feature>
<dbReference type="PANTHER" id="PTHR36027:SF1">
    <property type="entry name" value="MEIOSIS-SPECIFIC PROTEIN ASY3"/>
    <property type="match status" value="1"/>
</dbReference>
<proteinExistence type="predicted"/>
<evidence type="ECO:0000313" key="4">
    <source>
        <dbReference type="Proteomes" id="UP000027138"/>
    </source>
</evidence>
<dbReference type="InterPro" id="IPR037731">
    <property type="entry name" value="ASY3-like"/>
</dbReference>
<feature type="domain" description="Meiosis-specific protein ASY3-like coiled-coil" evidence="2">
    <location>
        <begin position="10"/>
        <end position="801"/>
    </location>
</feature>
<evidence type="ECO:0000256" key="1">
    <source>
        <dbReference type="SAM" id="MobiDB-lite"/>
    </source>
</evidence>
<reference evidence="3 4" key="1">
    <citation type="journal article" date="2014" name="PLoS ONE">
        <title>Global Analysis of Gene Expression Profiles in Physic Nut (Jatropha curcas L.) Seedlings Exposed to Salt Stress.</title>
        <authorList>
            <person name="Zhang L."/>
            <person name="Zhang C."/>
            <person name="Wu P."/>
            <person name="Chen Y."/>
            <person name="Li M."/>
            <person name="Jiang H."/>
            <person name="Wu G."/>
        </authorList>
    </citation>
    <scope>NUCLEOTIDE SEQUENCE [LARGE SCALE GENOMIC DNA]</scope>
    <source>
        <strain evidence="4">cv. GZQX0401</strain>
        <tissue evidence="3">Young leaves</tissue>
    </source>
</reference>
<accession>A0A067JWL0</accession>
<organism evidence="3 4">
    <name type="scientific">Jatropha curcas</name>
    <name type="common">Barbados nut</name>
    <dbReference type="NCBI Taxonomy" id="180498"/>
    <lineage>
        <taxon>Eukaryota</taxon>
        <taxon>Viridiplantae</taxon>
        <taxon>Streptophyta</taxon>
        <taxon>Embryophyta</taxon>
        <taxon>Tracheophyta</taxon>
        <taxon>Spermatophyta</taxon>
        <taxon>Magnoliopsida</taxon>
        <taxon>eudicotyledons</taxon>
        <taxon>Gunneridae</taxon>
        <taxon>Pentapetalae</taxon>
        <taxon>rosids</taxon>
        <taxon>fabids</taxon>
        <taxon>Malpighiales</taxon>
        <taxon>Euphorbiaceae</taxon>
        <taxon>Crotonoideae</taxon>
        <taxon>Jatropheae</taxon>
        <taxon>Jatropha</taxon>
    </lineage>
</organism>
<feature type="compositionally biased region" description="Basic and acidic residues" evidence="1">
    <location>
        <begin position="361"/>
        <end position="370"/>
    </location>
</feature>
<evidence type="ECO:0000259" key="2">
    <source>
        <dbReference type="Pfam" id="PF20435"/>
    </source>
</evidence>
<dbReference type="Pfam" id="PF20435">
    <property type="entry name" value="ASY3-like"/>
    <property type="match status" value="1"/>
</dbReference>
<feature type="compositionally biased region" description="Basic and acidic residues" evidence="1">
    <location>
        <begin position="569"/>
        <end position="578"/>
    </location>
</feature>
<feature type="region of interest" description="Disordered" evidence="1">
    <location>
        <begin position="607"/>
        <end position="629"/>
    </location>
</feature>
<feature type="compositionally biased region" description="Polar residues" evidence="1">
    <location>
        <begin position="1"/>
        <end position="28"/>
    </location>
</feature>
<dbReference type="EMBL" id="KK914782">
    <property type="protein sequence ID" value="KDP28351.1"/>
    <property type="molecule type" value="Genomic_DNA"/>
</dbReference>
<dbReference type="Proteomes" id="UP000027138">
    <property type="component" value="Unassembled WGS sequence"/>
</dbReference>
<feature type="region of interest" description="Disordered" evidence="1">
    <location>
        <begin position="322"/>
        <end position="494"/>
    </location>
</feature>
<dbReference type="InterPro" id="IPR046845">
    <property type="entry name" value="ASY3-like_CC"/>
</dbReference>
<feature type="region of interest" description="Disordered" evidence="1">
    <location>
        <begin position="509"/>
        <end position="528"/>
    </location>
</feature>
<gene>
    <name evidence="3" type="ORF">JCGZ_14122</name>
</gene>
<sequence length="806" mass="89968">MESQNLQDQMSGHRSLGSNYHPSSQSRKISIGISDGKKRSGATTENEIVISNAERANSNRENSLEGKNRGKSAVDSNEAKPTKATEAVASPWISTRSFNQKVTTKQTLFIAKETSDLPATSGRRNKLSSAQNTTMMHSVQFFRNQMSVSHSSDSKQKKFDGLTYRRKGGRDVNSQRAEDFTFMTEREVPVLGKVATEDNKDEKRTETLRMKLWEILGTVSSPRSQPSHSLAPEACANNLKQEQVHQQKGDGVVKQIQNSDTIETDSENPDNTMKRPVTRSSSRRKVSTKIQPKKTKTGQSTLSKLKLQEKSIFSFEDGLHRKGDAAISGGSSMSARNKGRRKNYVIEPRKIHFTENNSADEIQKATHRSETPPPSAEKASSLSDKMGIKGCSPQSKGTSLEKKNGNGGDSHSSPKRDSHMPAGTNRADLQGDFSSPAISENEDQQGDVGNPSLKRVMEPQDEFESPTFRVNTPTLRSSPSSTPKTDQMEQTFYSPAPVKRRFTLGNIRSFRTSQTSKENCHPSDAKTELSNVAVELKDSPPRKPSLNGKKVDNVLCGSSSEDGDSTSSDEEHTERDAFSPEIAIAERSTFVLYPTKRHLNHESNSISKFDLNLPPKGSGESDWNPEPSGQIQENELARVVTLFASALENFKNKMKLATREKSSKILMSVSEDIHQLLQSIELQIQTDAGKLTSINKAKRKRLETRFQEQEEKLKSIHDKFKQDLHKHRQDCKSTVEELEMHHIELKGTVKKQKASHQKLVMKAEEVMETQLNDAHRRITAVHKTAREKMLQLRRVISDCLNETSIG</sequence>
<dbReference type="GO" id="GO:0051321">
    <property type="term" value="P:meiotic cell cycle"/>
    <property type="evidence" value="ECO:0007669"/>
    <property type="project" value="InterPro"/>
</dbReference>
<feature type="compositionally biased region" description="Low complexity" evidence="1">
    <location>
        <begin position="472"/>
        <end position="485"/>
    </location>
</feature>
<dbReference type="OrthoDB" id="751607at2759"/>
<dbReference type="AlphaFoldDB" id="A0A067JWL0"/>